<feature type="region of interest" description="Disordered" evidence="2">
    <location>
        <begin position="1"/>
        <end position="78"/>
    </location>
</feature>
<feature type="compositionally biased region" description="Polar residues" evidence="2">
    <location>
        <begin position="50"/>
        <end position="76"/>
    </location>
</feature>
<feature type="coiled-coil region" evidence="1">
    <location>
        <begin position="155"/>
        <end position="182"/>
    </location>
</feature>
<evidence type="ECO:0000256" key="2">
    <source>
        <dbReference type="SAM" id="MobiDB-lite"/>
    </source>
</evidence>
<sequence length="234" mass="25828">MATKTHTHTVPHPHQYRHFTPPDPSSPPTSTFHPTLSTSEPFRREKTAPPTFNRTYTLSKPSTTRFNPYNASTRPTSHLPAKPKLLNIIEGVHTSLTLPPYRSIAENFLVQVKDPTELTGTPPETEVVKGQNALLLAQAVRSTSHAQQVYINQQIAEGEAVLTILRKKAEEAEARLQQADFQLGRLRGHLLVHGIPLAGIADQYMADFNVINDAFASTSSDEASTDEDDTNGDE</sequence>
<organism evidence="3 4">
    <name type="scientific">Collybia nuda</name>
    <dbReference type="NCBI Taxonomy" id="64659"/>
    <lineage>
        <taxon>Eukaryota</taxon>
        <taxon>Fungi</taxon>
        <taxon>Dikarya</taxon>
        <taxon>Basidiomycota</taxon>
        <taxon>Agaricomycotina</taxon>
        <taxon>Agaricomycetes</taxon>
        <taxon>Agaricomycetidae</taxon>
        <taxon>Agaricales</taxon>
        <taxon>Tricholomatineae</taxon>
        <taxon>Clitocybaceae</taxon>
        <taxon>Collybia</taxon>
    </lineage>
</organism>
<dbReference type="EMBL" id="MU150255">
    <property type="protein sequence ID" value="KAF9464231.1"/>
    <property type="molecule type" value="Genomic_DNA"/>
</dbReference>
<dbReference type="Proteomes" id="UP000807353">
    <property type="component" value="Unassembled WGS sequence"/>
</dbReference>
<name>A0A9P5Y9D9_9AGAR</name>
<feature type="compositionally biased region" description="Basic residues" evidence="2">
    <location>
        <begin position="1"/>
        <end position="17"/>
    </location>
</feature>
<keyword evidence="1" id="KW-0175">Coiled coil</keyword>
<comment type="caution">
    <text evidence="3">The sequence shown here is derived from an EMBL/GenBank/DDBJ whole genome shotgun (WGS) entry which is preliminary data.</text>
</comment>
<proteinExistence type="predicted"/>
<dbReference type="AlphaFoldDB" id="A0A9P5Y9D9"/>
<evidence type="ECO:0000313" key="3">
    <source>
        <dbReference type="EMBL" id="KAF9464231.1"/>
    </source>
</evidence>
<evidence type="ECO:0000256" key="1">
    <source>
        <dbReference type="SAM" id="Coils"/>
    </source>
</evidence>
<protein>
    <submittedName>
        <fullName evidence="3">Uncharacterized protein</fullName>
    </submittedName>
</protein>
<feature type="compositionally biased region" description="Low complexity" evidence="2">
    <location>
        <begin position="28"/>
        <end position="39"/>
    </location>
</feature>
<accession>A0A9P5Y9D9</accession>
<reference evidence="3" key="1">
    <citation type="submission" date="2020-11" db="EMBL/GenBank/DDBJ databases">
        <authorList>
            <consortium name="DOE Joint Genome Institute"/>
            <person name="Ahrendt S."/>
            <person name="Riley R."/>
            <person name="Andreopoulos W."/>
            <person name="Labutti K."/>
            <person name="Pangilinan J."/>
            <person name="Ruiz-Duenas F.J."/>
            <person name="Barrasa J.M."/>
            <person name="Sanchez-Garcia M."/>
            <person name="Camarero S."/>
            <person name="Miyauchi S."/>
            <person name="Serrano A."/>
            <person name="Linde D."/>
            <person name="Babiker R."/>
            <person name="Drula E."/>
            <person name="Ayuso-Fernandez I."/>
            <person name="Pacheco R."/>
            <person name="Padilla G."/>
            <person name="Ferreira P."/>
            <person name="Barriuso J."/>
            <person name="Kellner H."/>
            <person name="Castanera R."/>
            <person name="Alfaro M."/>
            <person name="Ramirez L."/>
            <person name="Pisabarro A.G."/>
            <person name="Kuo A."/>
            <person name="Tritt A."/>
            <person name="Lipzen A."/>
            <person name="He G."/>
            <person name="Yan M."/>
            <person name="Ng V."/>
            <person name="Cullen D."/>
            <person name="Martin F."/>
            <person name="Rosso M.-N."/>
            <person name="Henrissat B."/>
            <person name="Hibbett D."/>
            <person name="Martinez A.T."/>
            <person name="Grigoriev I.V."/>
        </authorList>
    </citation>
    <scope>NUCLEOTIDE SEQUENCE</scope>
    <source>
        <strain evidence="3">CBS 247.69</strain>
    </source>
</reference>
<keyword evidence="4" id="KW-1185">Reference proteome</keyword>
<gene>
    <name evidence="3" type="ORF">BDZ94DRAFT_1321144</name>
</gene>
<evidence type="ECO:0000313" key="4">
    <source>
        <dbReference type="Proteomes" id="UP000807353"/>
    </source>
</evidence>